<proteinExistence type="predicted"/>
<reference evidence="1" key="1">
    <citation type="journal article" date="2014" name="Front. Microbiol.">
        <title>High frequency of phylogenetically diverse reductive dehalogenase-homologous genes in deep subseafloor sedimentary metagenomes.</title>
        <authorList>
            <person name="Kawai M."/>
            <person name="Futagami T."/>
            <person name="Toyoda A."/>
            <person name="Takaki Y."/>
            <person name="Nishi S."/>
            <person name="Hori S."/>
            <person name="Arai W."/>
            <person name="Tsubouchi T."/>
            <person name="Morono Y."/>
            <person name="Uchiyama I."/>
            <person name="Ito T."/>
            <person name="Fujiyama A."/>
            <person name="Inagaki F."/>
            <person name="Takami H."/>
        </authorList>
    </citation>
    <scope>NUCLEOTIDE SEQUENCE</scope>
    <source>
        <strain evidence="1">Expedition CK06-06</strain>
    </source>
</reference>
<protein>
    <submittedName>
        <fullName evidence="1">Uncharacterized protein</fullName>
    </submittedName>
</protein>
<organism evidence="1">
    <name type="scientific">marine sediment metagenome</name>
    <dbReference type="NCBI Taxonomy" id="412755"/>
    <lineage>
        <taxon>unclassified sequences</taxon>
        <taxon>metagenomes</taxon>
        <taxon>ecological metagenomes</taxon>
    </lineage>
</organism>
<evidence type="ECO:0000313" key="1">
    <source>
        <dbReference type="EMBL" id="GAI76848.1"/>
    </source>
</evidence>
<comment type="caution">
    <text evidence="1">The sequence shown here is derived from an EMBL/GenBank/DDBJ whole genome shotgun (WGS) entry which is preliminary data.</text>
</comment>
<gene>
    <name evidence="1" type="ORF">S12H4_24317</name>
</gene>
<dbReference type="AlphaFoldDB" id="X1R8F9"/>
<feature type="non-terminal residue" evidence="1">
    <location>
        <position position="1"/>
    </location>
</feature>
<dbReference type="EMBL" id="BARW01013163">
    <property type="protein sequence ID" value="GAI76848.1"/>
    <property type="molecule type" value="Genomic_DNA"/>
</dbReference>
<name>X1R8F9_9ZZZZ</name>
<accession>X1R8F9</accession>
<sequence>VWGRGQWDGEAAWSLSDLGGEARAEVEDMDIQAIESLAAGICPVCGKELTWGEALPIGLLAMVDKQPLGAGYYRLADNKSPPLVAENVKMRLYWLELIKRAKVNRTIEGVESRTKAEAGEYQGWWHSVINSN</sequence>